<feature type="domain" description="HMA" evidence="2">
    <location>
        <begin position="47"/>
        <end position="115"/>
    </location>
</feature>
<dbReference type="SUPFAM" id="SSF55008">
    <property type="entry name" value="HMA, heavy metal-associated domain"/>
    <property type="match status" value="1"/>
</dbReference>
<evidence type="ECO:0000256" key="1">
    <source>
        <dbReference type="ARBA" id="ARBA00022723"/>
    </source>
</evidence>
<dbReference type="CDD" id="cd00371">
    <property type="entry name" value="HMA"/>
    <property type="match status" value="1"/>
</dbReference>
<dbReference type="PROSITE" id="PS01047">
    <property type="entry name" value="HMA_1"/>
    <property type="match status" value="1"/>
</dbReference>
<dbReference type="AlphaFoldDB" id="A0A7S8RGR6"/>
<accession>A0A7S8RGR6</accession>
<gene>
    <name evidence="3" type="ORF">IT882_10010</name>
</gene>
<dbReference type="InterPro" id="IPR017969">
    <property type="entry name" value="Heavy-metal-associated_CS"/>
</dbReference>
<proteinExistence type="predicted"/>
<sequence>MAGQGLRDLGLRSTNGGGCACCSPTSHSTATKDAAALVAEPIEGDEVSAQFLVEGMTCSHCVRSVTEEVSAIDGVSGVDVDLKAGGVSTVTVTSTAPVDAVQVRHAVEEAGYSLASTS</sequence>
<keyword evidence="1" id="KW-0479">Metal-binding</keyword>
<reference evidence="3 4" key="1">
    <citation type="submission" date="2020-11" db="EMBL/GenBank/DDBJ databases">
        <title>Amino acid is mineralized and recycled by bacteria in oceanic microbiome.</title>
        <authorList>
            <person name="Zheng L.Y."/>
        </authorList>
    </citation>
    <scope>NUCLEOTIDE SEQUENCE [LARGE SCALE GENOMIC DNA]</scope>
    <source>
        <strain evidence="3 4">A32-1</strain>
    </source>
</reference>
<evidence type="ECO:0000313" key="3">
    <source>
        <dbReference type="EMBL" id="QPE03647.1"/>
    </source>
</evidence>
<name>A0A7S8RGR6_9MICO</name>
<dbReference type="EMBL" id="CP064760">
    <property type="protein sequence ID" value="QPE03647.1"/>
    <property type="molecule type" value="Genomic_DNA"/>
</dbReference>
<dbReference type="InterPro" id="IPR036163">
    <property type="entry name" value="HMA_dom_sf"/>
</dbReference>
<dbReference type="InterPro" id="IPR006121">
    <property type="entry name" value="HMA_dom"/>
</dbReference>
<dbReference type="PROSITE" id="PS50846">
    <property type="entry name" value="HMA_2"/>
    <property type="match status" value="1"/>
</dbReference>
<evidence type="ECO:0000259" key="2">
    <source>
        <dbReference type="PROSITE" id="PS50846"/>
    </source>
</evidence>
<dbReference type="Proteomes" id="UP000594480">
    <property type="component" value="Chromosome"/>
</dbReference>
<dbReference type="KEGG" id="msf:IT882_10010"/>
<protein>
    <submittedName>
        <fullName evidence="3">Heavy-metal-associated domain-containing protein</fullName>
    </submittedName>
</protein>
<dbReference type="RefSeq" id="WP_195691743.1">
    <property type="nucleotide sequence ID" value="NZ_CP064760.1"/>
</dbReference>
<dbReference type="GO" id="GO:0046872">
    <property type="term" value="F:metal ion binding"/>
    <property type="evidence" value="ECO:0007669"/>
    <property type="project" value="UniProtKB-KW"/>
</dbReference>
<keyword evidence="4" id="KW-1185">Reference proteome</keyword>
<evidence type="ECO:0000313" key="4">
    <source>
        <dbReference type="Proteomes" id="UP000594480"/>
    </source>
</evidence>
<dbReference type="Pfam" id="PF00403">
    <property type="entry name" value="HMA"/>
    <property type="match status" value="1"/>
</dbReference>
<organism evidence="3 4">
    <name type="scientific">Microbacterium schleiferi</name>
    <dbReference type="NCBI Taxonomy" id="69362"/>
    <lineage>
        <taxon>Bacteria</taxon>
        <taxon>Bacillati</taxon>
        <taxon>Actinomycetota</taxon>
        <taxon>Actinomycetes</taxon>
        <taxon>Micrococcales</taxon>
        <taxon>Microbacteriaceae</taxon>
        <taxon>Microbacterium</taxon>
    </lineage>
</organism>
<dbReference type="Gene3D" id="3.30.70.100">
    <property type="match status" value="1"/>
</dbReference>